<dbReference type="Proteomes" id="UP000225706">
    <property type="component" value="Unassembled WGS sequence"/>
</dbReference>
<dbReference type="STRING" id="50429.A0A2B4RM76"/>
<dbReference type="SMART" id="SM00061">
    <property type="entry name" value="MATH"/>
    <property type="match status" value="1"/>
</dbReference>
<evidence type="ECO:0000256" key="13">
    <source>
        <dbReference type="SAM" id="MobiDB-lite"/>
    </source>
</evidence>
<feature type="compositionally biased region" description="Basic and acidic residues" evidence="13">
    <location>
        <begin position="1"/>
        <end position="13"/>
    </location>
</feature>
<evidence type="ECO:0000313" key="17">
    <source>
        <dbReference type="Proteomes" id="UP000225706"/>
    </source>
</evidence>
<dbReference type="Pfam" id="PF21355">
    <property type="entry name" value="TRAF-mep_MATH"/>
    <property type="match status" value="1"/>
</dbReference>
<evidence type="ECO:0000313" key="16">
    <source>
        <dbReference type="EMBL" id="PFX17610.1"/>
    </source>
</evidence>
<dbReference type="EMBL" id="LSMT01000462">
    <property type="protein sequence ID" value="PFX17610.1"/>
    <property type="molecule type" value="Genomic_DNA"/>
</dbReference>
<dbReference type="PIRSF" id="PIRSF015614">
    <property type="entry name" value="TRAF"/>
    <property type="match status" value="1"/>
</dbReference>
<dbReference type="InterPro" id="IPR049342">
    <property type="entry name" value="TRAF1-6_MATH_dom"/>
</dbReference>
<feature type="domain" description="TRAF-type" evidence="15">
    <location>
        <begin position="109"/>
        <end position="153"/>
    </location>
</feature>
<dbReference type="InterPro" id="IPR008974">
    <property type="entry name" value="TRAF-like"/>
</dbReference>
<dbReference type="InterPro" id="IPR002083">
    <property type="entry name" value="MATH/TRAF_dom"/>
</dbReference>
<dbReference type="InterPro" id="IPR001293">
    <property type="entry name" value="Znf_TRAF"/>
</dbReference>
<keyword evidence="9" id="KW-0832">Ubl conjugation</keyword>
<dbReference type="AlphaFoldDB" id="A0A2B4RM76"/>
<keyword evidence="10 12" id="KW-0175">Coiled coil</keyword>
<dbReference type="Pfam" id="PF02176">
    <property type="entry name" value="zf-TRAF"/>
    <property type="match status" value="1"/>
</dbReference>
<keyword evidence="5 11" id="KW-0479">Metal-binding</keyword>
<evidence type="ECO:0000256" key="9">
    <source>
        <dbReference type="ARBA" id="ARBA00022843"/>
    </source>
</evidence>
<dbReference type="Gene3D" id="2.60.210.10">
    <property type="entry name" value="Apoptosis, Tumor Necrosis Factor Receptor Associated Protein 2, Chain A"/>
    <property type="match status" value="1"/>
</dbReference>
<evidence type="ECO:0000259" key="15">
    <source>
        <dbReference type="PROSITE" id="PS50145"/>
    </source>
</evidence>
<evidence type="ECO:0000256" key="8">
    <source>
        <dbReference type="ARBA" id="ARBA00022833"/>
    </source>
</evidence>
<evidence type="ECO:0000256" key="12">
    <source>
        <dbReference type="SAM" id="Coils"/>
    </source>
</evidence>
<feature type="zinc finger region" description="TRAF-type" evidence="11">
    <location>
        <begin position="164"/>
        <end position="221"/>
    </location>
</feature>
<evidence type="ECO:0000256" key="3">
    <source>
        <dbReference type="ARBA" id="ARBA00022499"/>
    </source>
</evidence>
<keyword evidence="6" id="KW-0677">Repeat</keyword>
<dbReference type="GO" id="GO:0043122">
    <property type="term" value="P:regulation of canonical NF-kappaB signal transduction"/>
    <property type="evidence" value="ECO:0007669"/>
    <property type="project" value="TreeGrafter"/>
</dbReference>
<name>A0A2B4RM76_STYPI</name>
<evidence type="ECO:0000256" key="6">
    <source>
        <dbReference type="ARBA" id="ARBA00022737"/>
    </source>
</evidence>
<feature type="coiled-coil region" evidence="12">
    <location>
        <begin position="288"/>
        <end position="352"/>
    </location>
</feature>
<dbReference type="GO" id="GO:0008270">
    <property type="term" value="F:zinc ion binding"/>
    <property type="evidence" value="ECO:0007669"/>
    <property type="project" value="UniProtKB-KW"/>
</dbReference>
<feature type="zinc finger region" description="TRAF-type" evidence="11">
    <location>
        <begin position="109"/>
        <end position="153"/>
    </location>
</feature>
<organism evidence="16 17">
    <name type="scientific">Stylophora pistillata</name>
    <name type="common">Smooth cauliflower coral</name>
    <dbReference type="NCBI Taxonomy" id="50429"/>
    <lineage>
        <taxon>Eukaryota</taxon>
        <taxon>Metazoa</taxon>
        <taxon>Cnidaria</taxon>
        <taxon>Anthozoa</taxon>
        <taxon>Hexacorallia</taxon>
        <taxon>Scleractinia</taxon>
        <taxon>Astrocoeniina</taxon>
        <taxon>Pocilloporidae</taxon>
        <taxon>Stylophora</taxon>
    </lineage>
</organism>
<comment type="subcellular location">
    <subcellularLocation>
        <location evidence="1">Cytoplasm</location>
    </subcellularLocation>
</comment>
<proteinExistence type="predicted"/>
<evidence type="ECO:0000256" key="1">
    <source>
        <dbReference type="ARBA" id="ARBA00004496"/>
    </source>
</evidence>
<protein>
    <submittedName>
        <fullName evidence="16">TNF receptor-associated factor 3</fullName>
    </submittedName>
</protein>
<dbReference type="GO" id="GO:0007165">
    <property type="term" value="P:signal transduction"/>
    <property type="evidence" value="ECO:0007669"/>
    <property type="project" value="InterPro"/>
</dbReference>
<evidence type="ECO:0000256" key="7">
    <source>
        <dbReference type="ARBA" id="ARBA00022771"/>
    </source>
</evidence>
<keyword evidence="4" id="KW-0053">Apoptosis</keyword>
<dbReference type="PROSITE" id="PS50145">
    <property type="entry name" value="ZF_TRAF"/>
    <property type="match status" value="2"/>
</dbReference>
<dbReference type="GO" id="GO:0009898">
    <property type="term" value="C:cytoplasmic side of plasma membrane"/>
    <property type="evidence" value="ECO:0007669"/>
    <property type="project" value="TreeGrafter"/>
</dbReference>
<dbReference type="PROSITE" id="PS50144">
    <property type="entry name" value="MATH"/>
    <property type="match status" value="1"/>
</dbReference>
<feature type="domain" description="TRAF-type" evidence="15">
    <location>
        <begin position="164"/>
        <end position="221"/>
    </location>
</feature>
<evidence type="ECO:0000256" key="2">
    <source>
        <dbReference type="ARBA" id="ARBA00022490"/>
    </source>
</evidence>
<dbReference type="FunFam" id="2.60.210.10:FF:000001">
    <property type="entry name" value="TNF receptor-associated factor"/>
    <property type="match status" value="1"/>
</dbReference>
<evidence type="ECO:0000256" key="5">
    <source>
        <dbReference type="ARBA" id="ARBA00022723"/>
    </source>
</evidence>
<feature type="domain" description="MATH" evidence="14">
    <location>
        <begin position="400"/>
        <end position="544"/>
    </location>
</feature>
<keyword evidence="3" id="KW-1017">Isopeptide bond</keyword>
<dbReference type="GO" id="GO:0042981">
    <property type="term" value="P:regulation of apoptotic process"/>
    <property type="evidence" value="ECO:0007669"/>
    <property type="project" value="InterPro"/>
</dbReference>
<keyword evidence="17" id="KW-1185">Reference proteome</keyword>
<comment type="caution">
    <text evidence="16">The sequence shown here is derived from an EMBL/GenBank/DDBJ whole genome shotgun (WGS) entry which is preliminary data.</text>
</comment>
<dbReference type="SUPFAM" id="SSF49599">
    <property type="entry name" value="TRAF domain-like"/>
    <property type="match status" value="3"/>
</dbReference>
<feature type="region of interest" description="Disordered" evidence="13">
    <location>
        <begin position="1"/>
        <end position="22"/>
    </location>
</feature>
<keyword evidence="2" id="KW-0963">Cytoplasm</keyword>
<keyword evidence="16" id="KW-0675">Receptor</keyword>
<reference evidence="17" key="1">
    <citation type="journal article" date="2017" name="bioRxiv">
        <title>Comparative analysis of the genomes of Stylophora pistillata and Acropora digitifera provides evidence for extensive differences between species of corals.</title>
        <authorList>
            <person name="Voolstra C.R."/>
            <person name="Li Y."/>
            <person name="Liew Y.J."/>
            <person name="Baumgarten S."/>
            <person name="Zoccola D."/>
            <person name="Flot J.-F."/>
            <person name="Tambutte S."/>
            <person name="Allemand D."/>
            <person name="Aranda M."/>
        </authorList>
    </citation>
    <scope>NUCLEOTIDE SEQUENCE [LARGE SCALE GENOMIC DNA]</scope>
</reference>
<dbReference type="Gene3D" id="3.30.40.10">
    <property type="entry name" value="Zinc/RING finger domain, C3HC4 (zinc finger)"/>
    <property type="match status" value="2"/>
</dbReference>
<dbReference type="GO" id="GO:0005737">
    <property type="term" value="C:cytoplasm"/>
    <property type="evidence" value="ECO:0007669"/>
    <property type="project" value="UniProtKB-SubCell"/>
</dbReference>
<dbReference type="OrthoDB" id="5980013at2759"/>
<dbReference type="PANTHER" id="PTHR10131">
    <property type="entry name" value="TNF RECEPTOR ASSOCIATED FACTOR"/>
    <property type="match status" value="1"/>
</dbReference>
<keyword evidence="7 11" id="KW-0863">Zinc-finger</keyword>
<evidence type="ECO:0000256" key="11">
    <source>
        <dbReference type="PROSITE-ProRule" id="PRU00207"/>
    </source>
</evidence>
<dbReference type="GO" id="GO:0005164">
    <property type="term" value="F:tumor necrosis factor receptor binding"/>
    <property type="evidence" value="ECO:0007669"/>
    <property type="project" value="TreeGrafter"/>
</dbReference>
<dbReference type="InterPro" id="IPR013083">
    <property type="entry name" value="Znf_RING/FYVE/PHD"/>
</dbReference>
<evidence type="ECO:0000259" key="14">
    <source>
        <dbReference type="PROSITE" id="PS50144"/>
    </source>
</evidence>
<dbReference type="PANTHER" id="PTHR10131:SF153">
    <property type="entry name" value="RING-TYPE DOMAIN-CONTAINING PROTEIN"/>
    <property type="match status" value="1"/>
</dbReference>
<dbReference type="InterPro" id="IPR012227">
    <property type="entry name" value="TNF_rcpt-assoc_TRAF_met"/>
</dbReference>
<sequence length="551" mass="62622">MGIRTRFEEEAKDNATPLIRSQNDPGREIKITLWPAATGNETIYRNRNELRKQESCAVLEGLCPLDGENVNPSFQDISCQREINQLICFCNNHDIGCKWKGKLQNLLEHLTKCDFRKVHCPNPGCNIQLLAQDLQEHIEKTCLHKKIPCQWCKVLITQAEQKDHEKTCTKFPLSCPEGCGEVNIPRELMDDHIQNHCPLAQIVCPYSISGCSFKGPRNIVQEHCSEQTKEHLDLTVRTLTRFKKKLSEMDQTIITLRTDKVSLQTQLDDQREALAVAVRDMRVLLTKVDHIERTLSDQKNNLSGIQQKLGSLSNLPSIEQVSAQLEEFRLAIREHETQIASLKREATRAMNNRATAVVEHSTAGSSSARLDRHEHQLALHDINLAEQDIKIQMLEATSYEGMYIWKIDAWPKRLQEAKNGRTPSIYSPPFYVGRFGYKVCARAYPNGDGIGKDEYMSLFFVVMRGEYDALLPWPFHHKVTFRLLDQGGSADVTDSFRPDPNSSSFKKPTSDMNIASGCPTFIAHRTLRTRGYARDNTLFIKITVDTGGQVC</sequence>
<gene>
    <name evidence="16" type="primary">Traf3</name>
    <name evidence="16" type="ORF">AWC38_SpisGene18067</name>
</gene>
<accession>A0A2B4RM76</accession>
<keyword evidence="8 11" id="KW-0862">Zinc</keyword>
<evidence type="ECO:0000256" key="10">
    <source>
        <dbReference type="ARBA" id="ARBA00023054"/>
    </source>
</evidence>
<evidence type="ECO:0000256" key="4">
    <source>
        <dbReference type="ARBA" id="ARBA00022703"/>
    </source>
</evidence>
<dbReference type="SUPFAM" id="SSF57953">
    <property type="entry name" value="Trimerization domain of TRAF"/>
    <property type="match status" value="1"/>
</dbReference>
<dbReference type="GO" id="GO:0006915">
    <property type="term" value="P:apoptotic process"/>
    <property type="evidence" value="ECO:0007669"/>
    <property type="project" value="UniProtKB-KW"/>
</dbReference>